<dbReference type="Pfam" id="PF07238">
    <property type="entry name" value="PilZ"/>
    <property type="match status" value="1"/>
</dbReference>
<name>A0A5S5MDT3_9BACT</name>
<comment type="caution">
    <text evidence="2">The sequence shown here is derived from an EMBL/GenBank/DDBJ whole genome shotgun (WGS) entry which is preliminary data.</text>
</comment>
<dbReference type="GO" id="GO:0035438">
    <property type="term" value="F:cyclic-di-GMP binding"/>
    <property type="evidence" value="ECO:0007669"/>
    <property type="project" value="InterPro"/>
</dbReference>
<reference evidence="2 3" key="1">
    <citation type="submission" date="2019-06" db="EMBL/GenBank/DDBJ databases">
        <title>Desulfobotulus mexicanus sp. nov., a novel sulfate-reducing bacterium isolated from the sediment of an alkaline crater lake in Mexico.</title>
        <authorList>
            <person name="Hirschler-Rea A."/>
        </authorList>
    </citation>
    <scope>NUCLEOTIDE SEQUENCE [LARGE SCALE GENOMIC DNA]</scope>
    <source>
        <strain evidence="2 3">PAR22N</strain>
    </source>
</reference>
<dbReference type="AlphaFoldDB" id="A0A5S5MDT3"/>
<evidence type="ECO:0000313" key="2">
    <source>
        <dbReference type="EMBL" id="TYT73839.1"/>
    </source>
</evidence>
<sequence length="157" mass="18416">MILRRTVLLTGGWSLFSKKKDSFFVWLEKTLKDRRRSFRYTAKENVRVYVRVGGEAENRLAEDISAGGCSFNHPDLRPGDRFIIHLMSHAPEIPLDLMPMAEVLGRTASGQCHCSFPDIMEKEEEALHRFVLAAQRHEFRRRRKLKIMELRKKKFDI</sequence>
<organism evidence="2 3">
    <name type="scientific">Desulfobotulus mexicanus</name>
    <dbReference type="NCBI Taxonomy" id="2586642"/>
    <lineage>
        <taxon>Bacteria</taxon>
        <taxon>Pseudomonadati</taxon>
        <taxon>Thermodesulfobacteriota</taxon>
        <taxon>Desulfobacteria</taxon>
        <taxon>Desulfobacterales</taxon>
        <taxon>Desulfobacteraceae</taxon>
        <taxon>Desulfobotulus</taxon>
    </lineage>
</organism>
<proteinExistence type="predicted"/>
<dbReference type="Proteomes" id="UP000321899">
    <property type="component" value="Unassembled WGS sequence"/>
</dbReference>
<gene>
    <name evidence="2" type="ORF">FIM25_12950</name>
</gene>
<dbReference type="OrthoDB" id="5422729at2"/>
<evidence type="ECO:0000259" key="1">
    <source>
        <dbReference type="Pfam" id="PF07238"/>
    </source>
</evidence>
<dbReference type="EMBL" id="VDMB01000019">
    <property type="protein sequence ID" value="TYT73839.1"/>
    <property type="molecule type" value="Genomic_DNA"/>
</dbReference>
<feature type="domain" description="PilZ" evidence="1">
    <location>
        <begin position="33"/>
        <end position="132"/>
    </location>
</feature>
<keyword evidence="3" id="KW-1185">Reference proteome</keyword>
<dbReference type="InterPro" id="IPR009875">
    <property type="entry name" value="PilZ_domain"/>
</dbReference>
<dbReference type="Gene3D" id="2.40.10.220">
    <property type="entry name" value="predicted glycosyltransferase like domains"/>
    <property type="match status" value="1"/>
</dbReference>
<accession>A0A5S5MDT3</accession>
<dbReference type="SUPFAM" id="SSF141371">
    <property type="entry name" value="PilZ domain-like"/>
    <property type="match status" value="1"/>
</dbReference>
<protein>
    <submittedName>
        <fullName evidence="2">PilZ domain-containing protein</fullName>
    </submittedName>
</protein>
<evidence type="ECO:0000313" key="3">
    <source>
        <dbReference type="Proteomes" id="UP000321899"/>
    </source>
</evidence>